<sequence length="53" mass="6001">MLFSRRGLRHADLDKEWTHCENGVNNLLIGFLATGREALAQHFATKSARKFDG</sequence>
<protein>
    <recommendedName>
        <fullName evidence="3">Transposase</fullName>
    </recommendedName>
</protein>
<gene>
    <name evidence="1" type="ORF">ACFSUT_34380</name>
</gene>
<proteinExistence type="predicted"/>
<dbReference type="EMBL" id="JBHUKQ010000016">
    <property type="protein sequence ID" value="MFD2485402.1"/>
    <property type="molecule type" value="Genomic_DNA"/>
</dbReference>
<reference evidence="2" key="1">
    <citation type="journal article" date="2019" name="Int. J. Syst. Evol. Microbiol.">
        <title>The Global Catalogue of Microorganisms (GCM) 10K type strain sequencing project: providing services to taxonomists for standard genome sequencing and annotation.</title>
        <authorList>
            <consortium name="The Broad Institute Genomics Platform"/>
            <consortium name="The Broad Institute Genome Sequencing Center for Infectious Disease"/>
            <person name="Wu L."/>
            <person name="Ma J."/>
        </authorList>
    </citation>
    <scope>NUCLEOTIDE SEQUENCE [LARGE SCALE GENOMIC DNA]</scope>
    <source>
        <strain evidence="2">CGMCC 4.7638</strain>
    </source>
</reference>
<evidence type="ECO:0000313" key="2">
    <source>
        <dbReference type="Proteomes" id="UP001597542"/>
    </source>
</evidence>
<organism evidence="1 2">
    <name type="scientific">Amycolatopsis albidoflavus</name>
    <dbReference type="NCBI Taxonomy" id="102226"/>
    <lineage>
        <taxon>Bacteria</taxon>
        <taxon>Bacillati</taxon>
        <taxon>Actinomycetota</taxon>
        <taxon>Actinomycetes</taxon>
        <taxon>Pseudonocardiales</taxon>
        <taxon>Pseudonocardiaceae</taxon>
        <taxon>Amycolatopsis</taxon>
    </lineage>
</organism>
<name>A0ABW5I9E4_9PSEU</name>
<dbReference type="RefSeq" id="WP_344278667.1">
    <property type="nucleotide sequence ID" value="NZ_BAAAHV010000015.1"/>
</dbReference>
<evidence type="ECO:0008006" key="3">
    <source>
        <dbReference type="Google" id="ProtNLM"/>
    </source>
</evidence>
<evidence type="ECO:0000313" key="1">
    <source>
        <dbReference type="EMBL" id="MFD2485402.1"/>
    </source>
</evidence>
<comment type="caution">
    <text evidence="1">The sequence shown here is derived from an EMBL/GenBank/DDBJ whole genome shotgun (WGS) entry which is preliminary data.</text>
</comment>
<dbReference type="Proteomes" id="UP001597542">
    <property type="component" value="Unassembled WGS sequence"/>
</dbReference>
<keyword evidence="2" id="KW-1185">Reference proteome</keyword>
<accession>A0ABW5I9E4</accession>